<feature type="region of interest" description="Disordered" evidence="1">
    <location>
        <begin position="581"/>
        <end position="605"/>
    </location>
</feature>
<feature type="region of interest" description="Disordered" evidence="1">
    <location>
        <begin position="163"/>
        <end position="270"/>
    </location>
</feature>
<evidence type="ECO:0000259" key="3">
    <source>
        <dbReference type="Pfam" id="PF03703"/>
    </source>
</evidence>
<dbReference type="PANTHER" id="PTHR34473">
    <property type="entry name" value="UPF0699 TRANSMEMBRANE PROTEIN YDBS"/>
    <property type="match status" value="1"/>
</dbReference>
<feature type="domain" description="YdbS-like PH" evidence="3">
    <location>
        <begin position="355"/>
        <end position="432"/>
    </location>
</feature>
<sequence>MKSDAAAGPELRRVHPASMLFFLAKGIKEMYGMLPLLPLLVLWVPRATGLDVSRVVLGALLGGLGLAALLAAAWLRWRRFGYAVEAGSIRIEQGVWSRRTVWIQQERIQSVDTRQNLAERALGLLQLRIETAGGGEKAEAVLPSLSAAEAARLQRLLGYAEAGPDEGGEADRWNEPSAGADDGLRRAGAAPVPIGARGGEGDAPIAGESRSGEGDAPMAISARDGGDDAPMPGDARVLGDGGLMAAPGAERQSLPSESAAPAAARRTGEPVVQRRIRPSDLLGYALTSYRTGIVFLLLAGLLSRAADSGWLRGIDLRDEMERLFGAYAIAAATGLLLVAAWLLTALQLLNSNWGFRLERRGRKLHVERGLLEKKRQTIDISRIQALELAQPLLHRPLGWVAVRAFIAGNADEKERHLLLFPVLKRAEAEAFLRGFAPAFALPADWSRVERSAWSAYAGWPALFALLPAAAGWIWIPDPYRWLTALVPAAVLVYGTLEHRHAAWALEGGQLSLRLGALIRSELLLPGGRIQWHRRTQSPMQRLRGRASLTVSIATGKGARAFRLRHAPHAAVQQLLRQLSWRPRRGSESTAAAQRMKRPHEERIEH</sequence>
<dbReference type="KEGG" id="palr:HGI30_01930"/>
<feature type="transmembrane region" description="Helical" evidence="2">
    <location>
        <begin position="281"/>
        <end position="303"/>
    </location>
</feature>
<keyword evidence="2" id="KW-0812">Transmembrane</keyword>
<dbReference type="Proteomes" id="UP000502136">
    <property type="component" value="Chromosome"/>
</dbReference>
<accession>A0A6H2GSY7</accession>
<gene>
    <name evidence="4" type="ORF">HGI30_01930</name>
</gene>
<dbReference type="AlphaFoldDB" id="A0A6H2GSY7"/>
<reference evidence="4 5" key="1">
    <citation type="submission" date="2020-04" db="EMBL/GenBank/DDBJ databases">
        <title>Novel Paenibacillus strain UniB2 isolated from commercial digestive syrup.</title>
        <authorList>
            <person name="Thorat V."/>
            <person name="Kirdat K."/>
            <person name="Tiwarekar B."/>
            <person name="Yadav A."/>
        </authorList>
    </citation>
    <scope>NUCLEOTIDE SEQUENCE [LARGE SCALE GENOMIC DNA]</scope>
    <source>
        <strain evidence="4 5">UniB2</strain>
    </source>
</reference>
<dbReference type="InterPro" id="IPR005182">
    <property type="entry name" value="YdbS-like_PH"/>
</dbReference>
<keyword evidence="2" id="KW-1133">Transmembrane helix</keyword>
<dbReference type="RefSeq" id="WP_168906146.1">
    <property type="nucleotide sequence ID" value="NZ_CP051428.1"/>
</dbReference>
<evidence type="ECO:0000256" key="2">
    <source>
        <dbReference type="SAM" id="Phobius"/>
    </source>
</evidence>
<feature type="domain" description="YdbS-like PH" evidence="3">
    <location>
        <begin position="499"/>
        <end position="570"/>
    </location>
</feature>
<feature type="compositionally biased region" description="Low complexity" evidence="1">
    <location>
        <begin position="178"/>
        <end position="190"/>
    </location>
</feature>
<dbReference type="Pfam" id="PF03703">
    <property type="entry name" value="bPH_2"/>
    <property type="match status" value="3"/>
</dbReference>
<feature type="domain" description="YdbS-like PH" evidence="3">
    <location>
        <begin position="77"/>
        <end position="156"/>
    </location>
</feature>
<dbReference type="EMBL" id="CP051428">
    <property type="protein sequence ID" value="QJC50469.1"/>
    <property type="molecule type" value="Genomic_DNA"/>
</dbReference>
<organism evidence="4 5">
    <name type="scientific">Paenibacillus albicereus</name>
    <dbReference type="NCBI Taxonomy" id="2726185"/>
    <lineage>
        <taxon>Bacteria</taxon>
        <taxon>Bacillati</taxon>
        <taxon>Bacillota</taxon>
        <taxon>Bacilli</taxon>
        <taxon>Bacillales</taxon>
        <taxon>Paenibacillaceae</taxon>
        <taxon>Paenibacillus</taxon>
    </lineage>
</organism>
<evidence type="ECO:0000256" key="1">
    <source>
        <dbReference type="SAM" id="MobiDB-lite"/>
    </source>
</evidence>
<name>A0A6H2GSY7_9BACL</name>
<proteinExistence type="predicted"/>
<keyword evidence="2" id="KW-0472">Membrane</keyword>
<feature type="transmembrane region" description="Helical" evidence="2">
    <location>
        <begin position="323"/>
        <end position="349"/>
    </location>
</feature>
<feature type="transmembrane region" description="Helical" evidence="2">
    <location>
        <begin position="55"/>
        <end position="75"/>
    </location>
</feature>
<evidence type="ECO:0000313" key="4">
    <source>
        <dbReference type="EMBL" id="QJC50469.1"/>
    </source>
</evidence>
<keyword evidence="5" id="KW-1185">Reference proteome</keyword>
<dbReference type="PANTHER" id="PTHR34473:SF2">
    <property type="entry name" value="UPF0699 TRANSMEMBRANE PROTEIN YDBT"/>
    <property type="match status" value="1"/>
</dbReference>
<protein>
    <submittedName>
        <fullName evidence="4">PH domain-containing protein</fullName>
    </submittedName>
</protein>
<feature type="transmembrane region" description="Helical" evidence="2">
    <location>
        <begin position="456"/>
        <end position="475"/>
    </location>
</feature>
<evidence type="ECO:0000313" key="5">
    <source>
        <dbReference type="Proteomes" id="UP000502136"/>
    </source>
</evidence>
<feature type="transmembrane region" description="Helical" evidence="2">
    <location>
        <begin position="20"/>
        <end position="43"/>
    </location>
</feature>